<dbReference type="RefSeq" id="WP_128465277.1">
    <property type="nucleotide sequence ID" value="NZ_CP035108.1"/>
</dbReference>
<evidence type="ECO:0000256" key="1">
    <source>
        <dbReference type="ARBA" id="ARBA00010702"/>
    </source>
</evidence>
<feature type="binding site" evidence="3">
    <location>
        <position position="278"/>
    </location>
    <ligand>
        <name>Mg(2+)</name>
        <dbReference type="ChEBI" id="CHEBI:18420"/>
        <label>1</label>
    </ligand>
</feature>
<evidence type="ECO:0000313" key="5">
    <source>
        <dbReference type="Proteomes" id="UP000287502"/>
    </source>
</evidence>
<name>A0A3R5YXN4_9BACT</name>
<keyword evidence="2" id="KW-0378">Hydrolase</keyword>
<dbReference type="InterPro" id="IPR036705">
    <property type="entry name" value="Ribosyl_crysJ1_sf"/>
</dbReference>
<evidence type="ECO:0000256" key="3">
    <source>
        <dbReference type="PIRSR" id="PIRSR605502-1"/>
    </source>
</evidence>
<organism evidence="4 5">
    <name type="scientific">Geovibrio thiophilus</name>
    <dbReference type="NCBI Taxonomy" id="139438"/>
    <lineage>
        <taxon>Bacteria</taxon>
        <taxon>Pseudomonadati</taxon>
        <taxon>Deferribacterota</taxon>
        <taxon>Deferribacteres</taxon>
        <taxon>Deferribacterales</taxon>
        <taxon>Geovibrionaceae</taxon>
        <taxon>Geovibrio</taxon>
    </lineage>
</organism>
<reference evidence="4 5" key="1">
    <citation type="submission" date="2019-01" db="EMBL/GenBank/DDBJ databases">
        <title>Geovibrio thiophilus DSM 11263, complete genome.</title>
        <authorList>
            <person name="Spring S."/>
            <person name="Bunk B."/>
            <person name="Sproer C."/>
        </authorList>
    </citation>
    <scope>NUCLEOTIDE SEQUENCE [LARGE SCALE GENOMIC DNA]</scope>
    <source>
        <strain evidence="4 5">DSM 11263</strain>
    </source>
</reference>
<feature type="binding site" evidence="3">
    <location>
        <position position="87"/>
    </location>
    <ligand>
        <name>Mg(2+)</name>
        <dbReference type="ChEBI" id="CHEBI:18420"/>
        <label>1</label>
    </ligand>
</feature>
<feature type="binding site" evidence="3">
    <location>
        <position position="276"/>
    </location>
    <ligand>
        <name>Mg(2+)</name>
        <dbReference type="ChEBI" id="CHEBI:18420"/>
        <label>1</label>
    </ligand>
</feature>
<keyword evidence="3" id="KW-0479">Metal-binding</keyword>
<dbReference type="Proteomes" id="UP000287502">
    <property type="component" value="Chromosome"/>
</dbReference>
<feature type="binding site" evidence="3">
    <location>
        <position position="88"/>
    </location>
    <ligand>
        <name>Mg(2+)</name>
        <dbReference type="ChEBI" id="CHEBI:18420"/>
        <label>1</label>
    </ligand>
</feature>
<dbReference type="GO" id="GO:0016787">
    <property type="term" value="F:hydrolase activity"/>
    <property type="evidence" value="ECO:0007669"/>
    <property type="project" value="UniProtKB-KW"/>
</dbReference>
<evidence type="ECO:0000313" key="4">
    <source>
        <dbReference type="EMBL" id="QAR31990.1"/>
    </source>
</evidence>
<proteinExistence type="inferred from homology"/>
<feature type="binding site" evidence="3">
    <location>
        <position position="86"/>
    </location>
    <ligand>
        <name>Mg(2+)</name>
        <dbReference type="ChEBI" id="CHEBI:18420"/>
        <label>1</label>
    </ligand>
</feature>
<dbReference type="InterPro" id="IPR050792">
    <property type="entry name" value="ADP-ribosylglycohydrolase"/>
</dbReference>
<dbReference type="EMBL" id="CP035108">
    <property type="protein sequence ID" value="QAR31990.1"/>
    <property type="molecule type" value="Genomic_DNA"/>
</dbReference>
<dbReference type="OrthoDB" id="883590at2"/>
<sequence>MEENFENVSDCLHSPRVQHVLTETEENFKDRIKGMIAGNIIGDMLGLTQMSGEGTLTPVRPVQLKGKYQKDITGGGIYGLPAGSWTDDTSMLIALAESLLEKGCVNPENERRHYMKWFIEGAYTPSGEAFDIGRTTREALTTGTAPSDRESNGNGALMRSSVITAWYISSADKNLIDASGLSCSVTHAHPIAKFTNVVYNLLLKKLISGFEPEQAVMSLRDEYEGLMDDLRDIFLEPEVYQTTPYCVTTLETAIWLNMESASFEEALLKAVNIGGDTDTVGAVTGAVAGAIYGCAAIPADWMRYAENVMKRYAGLKIFL</sequence>
<dbReference type="KEGG" id="gtl:EP073_00805"/>
<dbReference type="InterPro" id="IPR005502">
    <property type="entry name" value="Ribosyl_crysJ1"/>
</dbReference>
<dbReference type="Pfam" id="PF03747">
    <property type="entry name" value="ADP_ribosyl_GH"/>
    <property type="match status" value="1"/>
</dbReference>
<dbReference type="GO" id="GO:0046872">
    <property type="term" value="F:metal ion binding"/>
    <property type="evidence" value="ECO:0007669"/>
    <property type="project" value="UniProtKB-KW"/>
</dbReference>
<comment type="similarity">
    <text evidence="1">Belongs to the ADP-ribosylglycohydrolase family.</text>
</comment>
<dbReference type="PANTHER" id="PTHR16222">
    <property type="entry name" value="ADP-RIBOSYLGLYCOHYDROLASE"/>
    <property type="match status" value="1"/>
</dbReference>
<keyword evidence="5" id="KW-1185">Reference proteome</keyword>
<gene>
    <name evidence="4" type="ORF">EP073_00805</name>
</gene>
<dbReference type="AlphaFoldDB" id="A0A3R5YXN4"/>
<evidence type="ECO:0008006" key="6">
    <source>
        <dbReference type="Google" id="ProtNLM"/>
    </source>
</evidence>
<protein>
    <recommendedName>
        <fullName evidence="6">ADP-ribosylglycohydrolase family protein</fullName>
    </recommendedName>
</protein>
<dbReference type="Gene3D" id="1.10.4080.10">
    <property type="entry name" value="ADP-ribosylation/Crystallin J1"/>
    <property type="match status" value="1"/>
</dbReference>
<dbReference type="PANTHER" id="PTHR16222:SF24">
    <property type="entry name" value="ADP-RIBOSYLHYDROLASE ARH3"/>
    <property type="match status" value="1"/>
</dbReference>
<accession>A0A3R5YXN4</accession>
<comment type="cofactor">
    <cofactor evidence="3">
        <name>Mg(2+)</name>
        <dbReference type="ChEBI" id="CHEBI:18420"/>
    </cofactor>
    <text evidence="3">Binds 2 magnesium ions per subunit.</text>
</comment>
<feature type="binding site" evidence="3">
    <location>
        <position position="279"/>
    </location>
    <ligand>
        <name>Mg(2+)</name>
        <dbReference type="ChEBI" id="CHEBI:18420"/>
        <label>1</label>
    </ligand>
</feature>
<dbReference type="SUPFAM" id="SSF101478">
    <property type="entry name" value="ADP-ribosylglycohydrolase"/>
    <property type="match status" value="1"/>
</dbReference>
<keyword evidence="3" id="KW-0460">Magnesium</keyword>
<evidence type="ECO:0000256" key="2">
    <source>
        <dbReference type="ARBA" id="ARBA00022801"/>
    </source>
</evidence>